<dbReference type="AlphaFoldDB" id="A0A0K8P2D6"/>
<reference evidence="1 2" key="2">
    <citation type="journal article" date="2016" name="Science">
        <title>A bacterium that degrades and assimilates poly(ethylene terephthalate).</title>
        <authorList>
            <person name="Yoshida S."/>
            <person name="Hiraga K."/>
            <person name="Takehana T."/>
            <person name="Taniguchi I."/>
            <person name="Yamaji H."/>
            <person name="Maeda Y."/>
            <person name="Toyohara K."/>
            <person name="Miyamoto K."/>
            <person name="Kimura Y."/>
            <person name="Oda K."/>
        </authorList>
    </citation>
    <scope>NUCLEOTIDE SEQUENCE [LARGE SCALE GENOMIC DNA]</scope>
    <source>
        <strain evidence="2">NBRC 110686 / TISTR 2288 / 201-F6</strain>
    </source>
</reference>
<reference evidence="2" key="1">
    <citation type="submission" date="2015-07" db="EMBL/GenBank/DDBJ databases">
        <title>Discovery of a poly(ethylene terephthalate assimilation.</title>
        <authorList>
            <person name="Yoshida S."/>
            <person name="Hiraga K."/>
            <person name="Takehana T."/>
            <person name="Taniguchi I."/>
            <person name="Yamaji H."/>
            <person name="Maeda Y."/>
            <person name="Toyohara K."/>
            <person name="Miyamoto K."/>
            <person name="Kimura Y."/>
            <person name="Oda K."/>
        </authorList>
    </citation>
    <scope>NUCLEOTIDE SEQUENCE [LARGE SCALE GENOMIC DNA]</scope>
    <source>
        <strain evidence="2">NBRC 110686 / TISTR 2288 / 201-F6</strain>
    </source>
</reference>
<dbReference type="Proteomes" id="UP000037660">
    <property type="component" value="Unassembled WGS sequence"/>
</dbReference>
<proteinExistence type="predicted"/>
<dbReference type="EMBL" id="BBYR01000039">
    <property type="protein sequence ID" value="GAP36791.1"/>
    <property type="molecule type" value="Genomic_DNA"/>
</dbReference>
<organism evidence="1 2">
    <name type="scientific">Piscinibacter sakaiensis</name>
    <name type="common">Ideonella sakaiensis</name>
    <dbReference type="NCBI Taxonomy" id="1547922"/>
    <lineage>
        <taxon>Bacteria</taxon>
        <taxon>Pseudomonadati</taxon>
        <taxon>Pseudomonadota</taxon>
        <taxon>Betaproteobacteria</taxon>
        <taxon>Burkholderiales</taxon>
        <taxon>Sphaerotilaceae</taxon>
        <taxon>Piscinibacter</taxon>
    </lineage>
</organism>
<gene>
    <name evidence="1" type="ORF">ISF6_2631</name>
</gene>
<sequence>MAGIAALLLAACDRPGSAVPFHSIDVSGADWGRFKVFYRKVPTGSSYTMDHTATSFVFDPAGRLHLGVRHEQDAASVTADISRLLKENP</sequence>
<comment type="caution">
    <text evidence="1">The sequence shown here is derived from an EMBL/GenBank/DDBJ whole genome shotgun (WGS) entry which is preliminary data.</text>
</comment>
<dbReference type="RefSeq" id="WP_393938689.1">
    <property type="nucleotide sequence ID" value="NZ_JBFBPI010000039.1"/>
</dbReference>
<name>A0A0K8P2D6_PISS1</name>
<accession>A0A0K8P2D6</accession>
<protein>
    <submittedName>
        <fullName evidence="1">Cytochrome oxidase biogenesis protein Sco1/SenC/PrrC</fullName>
    </submittedName>
</protein>
<dbReference type="STRING" id="1547922.ISF6_2631"/>
<dbReference type="Gene3D" id="3.40.30.10">
    <property type="entry name" value="Glutaredoxin"/>
    <property type="match status" value="1"/>
</dbReference>
<dbReference type="SUPFAM" id="SSF52833">
    <property type="entry name" value="Thioredoxin-like"/>
    <property type="match status" value="1"/>
</dbReference>
<evidence type="ECO:0000313" key="1">
    <source>
        <dbReference type="EMBL" id="GAP36791.1"/>
    </source>
</evidence>
<keyword evidence="2" id="KW-1185">Reference proteome</keyword>
<dbReference type="InterPro" id="IPR036249">
    <property type="entry name" value="Thioredoxin-like_sf"/>
</dbReference>
<evidence type="ECO:0000313" key="2">
    <source>
        <dbReference type="Proteomes" id="UP000037660"/>
    </source>
</evidence>